<accession>A0A223N309</accession>
<keyword evidence="2" id="KW-0808">Transferase</keyword>
<evidence type="ECO:0000313" key="2">
    <source>
        <dbReference type="EMBL" id="ASU24043.1"/>
    </source>
</evidence>
<dbReference type="InterPro" id="IPR000182">
    <property type="entry name" value="GNAT_dom"/>
</dbReference>
<protein>
    <submittedName>
        <fullName evidence="2">GNAT family N-acetyltransferase</fullName>
    </submittedName>
</protein>
<evidence type="ECO:0000313" key="3">
    <source>
        <dbReference type="Proteomes" id="UP000215148"/>
    </source>
</evidence>
<reference evidence="2 3" key="1">
    <citation type="submission" date="2017-08" db="EMBL/GenBank/DDBJ databases">
        <title>The Vibrio qinghaiensis sp.-Q67 is a luminous bacteria isolated firstly from Qinghai lake, Qinghai province, China, which has been proved to be very sensitive to detect environmental and food pollutants. Therefore, complete genome analysis of V. qinghaiensis sp.-Q67 highlights the potential application of this strain on detection of hazards in the contaminated environments.</title>
        <authorList>
            <person name="Gong L."/>
        </authorList>
    </citation>
    <scope>NUCLEOTIDE SEQUENCE [LARGE SCALE GENOMIC DNA]</scope>
    <source>
        <strain evidence="2 3">Q67</strain>
    </source>
</reference>
<name>A0A223N309_9VIBR</name>
<dbReference type="SUPFAM" id="SSF55729">
    <property type="entry name" value="Acyl-CoA N-acyltransferases (Nat)"/>
    <property type="match status" value="1"/>
</dbReference>
<dbReference type="EMBL" id="CP022742">
    <property type="protein sequence ID" value="ASU24043.1"/>
    <property type="molecule type" value="Genomic_DNA"/>
</dbReference>
<dbReference type="InterPro" id="IPR016181">
    <property type="entry name" value="Acyl_CoA_acyltransferase"/>
</dbReference>
<keyword evidence="3" id="KW-1185">Reference proteome</keyword>
<organism evidence="2 3">
    <name type="scientific">Vibrio qinghaiensis</name>
    <dbReference type="NCBI Taxonomy" id="2025808"/>
    <lineage>
        <taxon>Bacteria</taxon>
        <taxon>Pseudomonadati</taxon>
        <taxon>Pseudomonadota</taxon>
        <taxon>Gammaproteobacteria</taxon>
        <taxon>Vibrionales</taxon>
        <taxon>Vibrionaceae</taxon>
        <taxon>Vibrio</taxon>
    </lineage>
</organism>
<dbReference type="PANTHER" id="PTHR43792">
    <property type="entry name" value="GNAT FAMILY, PUTATIVE (AFU_ORTHOLOGUE AFUA_3G00765)-RELATED-RELATED"/>
    <property type="match status" value="1"/>
</dbReference>
<dbReference type="Gene3D" id="3.40.630.30">
    <property type="match status" value="1"/>
</dbReference>
<dbReference type="KEGG" id="vqi:CCZ37_15925"/>
<dbReference type="InterPro" id="IPR051531">
    <property type="entry name" value="N-acetyltransferase"/>
</dbReference>
<dbReference type="CDD" id="cd04301">
    <property type="entry name" value="NAT_SF"/>
    <property type="match status" value="1"/>
</dbReference>
<dbReference type="AlphaFoldDB" id="A0A223N309"/>
<dbReference type="Proteomes" id="UP000215148">
    <property type="component" value="Chromosome 2"/>
</dbReference>
<dbReference type="PROSITE" id="PS51186">
    <property type="entry name" value="GNAT"/>
    <property type="match status" value="1"/>
</dbReference>
<feature type="domain" description="N-acetyltransferase" evidence="1">
    <location>
        <begin position="1"/>
        <end position="156"/>
    </location>
</feature>
<proteinExistence type="predicted"/>
<dbReference type="RefSeq" id="WP_094501482.1">
    <property type="nucleotide sequence ID" value="NZ_CAWNHI010000002.1"/>
</dbReference>
<dbReference type="GO" id="GO:0016747">
    <property type="term" value="F:acyltransferase activity, transferring groups other than amino-acyl groups"/>
    <property type="evidence" value="ECO:0007669"/>
    <property type="project" value="InterPro"/>
</dbReference>
<dbReference type="Pfam" id="PF13302">
    <property type="entry name" value="Acetyltransf_3"/>
    <property type="match status" value="1"/>
</dbReference>
<gene>
    <name evidence="2" type="ORF">CCZ37_15925</name>
</gene>
<evidence type="ECO:0000259" key="1">
    <source>
        <dbReference type="PROSITE" id="PS51186"/>
    </source>
</evidence>
<sequence>MELIQLNESELKMLRDGQSELKYMIDGIPPNHVLERSLNHYRDSICEVWSLPYFIKSNDQLIGSCGFKNPPFNCRVEIGYNVAFGAQGKGIATFAVNKLCQIAFESGLVKVVFALISSENSASLNVVRKNGFIYKNIAVDSDGESLECWELSNNINALENA</sequence>